<name>A0A1V9XAM3_9ACAR</name>
<reference evidence="2 3" key="1">
    <citation type="journal article" date="2017" name="Gigascience">
        <title>Draft genome of the honey bee ectoparasitic mite, Tropilaelaps mercedesae, is shaped by the parasitic life history.</title>
        <authorList>
            <person name="Dong X."/>
            <person name="Armstrong S.D."/>
            <person name="Xia D."/>
            <person name="Makepeace B.L."/>
            <person name="Darby A.C."/>
            <person name="Kadowaki T."/>
        </authorList>
    </citation>
    <scope>NUCLEOTIDE SEQUENCE [LARGE SCALE GENOMIC DNA]</scope>
    <source>
        <strain evidence="2">Wuxi-XJTLU</strain>
    </source>
</reference>
<dbReference type="InParanoid" id="A0A1V9XAM3"/>
<dbReference type="Proteomes" id="UP000192247">
    <property type="component" value="Unassembled WGS sequence"/>
</dbReference>
<evidence type="ECO:0000313" key="2">
    <source>
        <dbReference type="EMBL" id="OQR70372.1"/>
    </source>
</evidence>
<keyword evidence="3" id="KW-1185">Reference proteome</keyword>
<accession>A0A1V9XAM3</accession>
<organism evidence="2 3">
    <name type="scientific">Tropilaelaps mercedesae</name>
    <dbReference type="NCBI Taxonomy" id="418985"/>
    <lineage>
        <taxon>Eukaryota</taxon>
        <taxon>Metazoa</taxon>
        <taxon>Ecdysozoa</taxon>
        <taxon>Arthropoda</taxon>
        <taxon>Chelicerata</taxon>
        <taxon>Arachnida</taxon>
        <taxon>Acari</taxon>
        <taxon>Parasitiformes</taxon>
        <taxon>Mesostigmata</taxon>
        <taxon>Gamasina</taxon>
        <taxon>Dermanyssoidea</taxon>
        <taxon>Laelapidae</taxon>
        <taxon>Tropilaelaps</taxon>
    </lineage>
</organism>
<evidence type="ECO:0000313" key="3">
    <source>
        <dbReference type="Proteomes" id="UP000192247"/>
    </source>
</evidence>
<sequence>MSDDGNILPTDSYGNVLDPNGIALSTNAFGIPLDQRGVPLTPIDWKNRPLKTDAYGRPLGQDGKALPLPADAALRPLGPDGKPHPIDFEGRFIGPDGRPLRKDKKGQFLPPVADPQQPINMLAVAPRPATAETRKEGPELGEFIAAWGVYHHNDLKDAVKPHKTLKNRKEDEVKFRNWPPSPQEVDQLVKKPEDRSGYNKLIEWWKSIKSEYQGQKKLQK</sequence>
<gene>
    <name evidence="2" type="ORF">BIW11_01694</name>
</gene>
<protein>
    <submittedName>
        <fullName evidence="2">Uncharacterized protein</fullName>
    </submittedName>
</protein>
<feature type="region of interest" description="Disordered" evidence="1">
    <location>
        <begin position="168"/>
        <end position="191"/>
    </location>
</feature>
<dbReference type="STRING" id="418985.A0A1V9XAM3"/>
<dbReference type="EMBL" id="MNPL01017735">
    <property type="protein sequence ID" value="OQR70372.1"/>
    <property type="molecule type" value="Genomic_DNA"/>
</dbReference>
<comment type="caution">
    <text evidence="2">The sequence shown here is derived from an EMBL/GenBank/DDBJ whole genome shotgun (WGS) entry which is preliminary data.</text>
</comment>
<dbReference type="OrthoDB" id="10045365at2759"/>
<proteinExistence type="predicted"/>
<dbReference type="AlphaFoldDB" id="A0A1V9XAM3"/>
<evidence type="ECO:0000256" key="1">
    <source>
        <dbReference type="SAM" id="MobiDB-lite"/>
    </source>
</evidence>